<organism evidence="2 3">
    <name type="scientific">Panaeolus cyanescens</name>
    <dbReference type="NCBI Taxonomy" id="181874"/>
    <lineage>
        <taxon>Eukaryota</taxon>
        <taxon>Fungi</taxon>
        <taxon>Dikarya</taxon>
        <taxon>Basidiomycota</taxon>
        <taxon>Agaricomycotina</taxon>
        <taxon>Agaricomycetes</taxon>
        <taxon>Agaricomycetidae</taxon>
        <taxon>Agaricales</taxon>
        <taxon>Agaricineae</taxon>
        <taxon>Galeropsidaceae</taxon>
        <taxon>Panaeolus</taxon>
    </lineage>
</organism>
<evidence type="ECO:0000256" key="1">
    <source>
        <dbReference type="SAM" id="MobiDB-lite"/>
    </source>
</evidence>
<proteinExistence type="predicted"/>
<evidence type="ECO:0000313" key="2">
    <source>
        <dbReference type="EMBL" id="PPQ75564.1"/>
    </source>
</evidence>
<accession>A0A409WAM5</accession>
<gene>
    <name evidence="2" type="ORF">CVT24_013238</name>
</gene>
<sequence>MTNLSKRLIYNSSKATPLLPHKHRFADTTCEEAYQKCVEYEHNISSGEETSKSLIRMLGYLISEAIHEGAQTYIAKQVIKYSTVNDGLLKLAHIYAEHVVGRFICKEDILSLPTYSEAARNEDPDYATLMILERLDSQDFQCPLTNATDAHHILSKREETRKRREEINWKDEGPVGHLRCVHILPRFEPSDLDLIVDQNPPNGPPLFLKDIWDNYFYMDLKRLVYSERTLLYHSTANTIALESDTAALFNIMDLWLDRTTNPETYQTDFAFDVALDVARLTQREQNRYNAQVVFKTMIIPHGAFLKIHACMARICAWSGVKRYLEHKKAEAEDELWDKEAEEEMAERNAKAGGRLGHKSESNVLEQD</sequence>
<name>A0A409WAM5_9AGAR</name>
<dbReference type="OrthoDB" id="2104739at2759"/>
<comment type="caution">
    <text evidence="2">The sequence shown here is derived from an EMBL/GenBank/DDBJ whole genome shotgun (WGS) entry which is preliminary data.</text>
</comment>
<reference evidence="2 3" key="1">
    <citation type="journal article" date="2018" name="Evol. Lett.">
        <title>Horizontal gene cluster transfer increased hallucinogenic mushroom diversity.</title>
        <authorList>
            <person name="Reynolds H.T."/>
            <person name="Vijayakumar V."/>
            <person name="Gluck-Thaler E."/>
            <person name="Korotkin H.B."/>
            <person name="Matheny P.B."/>
            <person name="Slot J.C."/>
        </authorList>
    </citation>
    <scope>NUCLEOTIDE SEQUENCE [LARGE SCALE GENOMIC DNA]</scope>
    <source>
        <strain evidence="2 3">2629</strain>
    </source>
</reference>
<keyword evidence="3" id="KW-1185">Reference proteome</keyword>
<dbReference type="AlphaFoldDB" id="A0A409WAM5"/>
<dbReference type="Proteomes" id="UP000284842">
    <property type="component" value="Unassembled WGS sequence"/>
</dbReference>
<dbReference type="InParanoid" id="A0A409WAM5"/>
<dbReference type="EMBL" id="NHTK01005661">
    <property type="protein sequence ID" value="PPQ75564.1"/>
    <property type="molecule type" value="Genomic_DNA"/>
</dbReference>
<evidence type="ECO:0000313" key="3">
    <source>
        <dbReference type="Proteomes" id="UP000284842"/>
    </source>
</evidence>
<feature type="region of interest" description="Disordered" evidence="1">
    <location>
        <begin position="334"/>
        <end position="367"/>
    </location>
</feature>
<feature type="compositionally biased region" description="Acidic residues" evidence="1">
    <location>
        <begin position="334"/>
        <end position="344"/>
    </location>
</feature>
<protein>
    <submittedName>
        <fullName evidence="2">Uncharacterized protein</fullName>
    </submittedName>
</protein>